<sequence length="186" mass="21538">VSTSLEREIKLRFASPIEAKSVILSIGATLVRPRRLQRDHVLDTSKQTLHQDHSVLRVRIEPRESRLTFKGPPQSSTMKLREEIELPVEDGSTLLRVLERVGFHVVFRYEKYREEFNWKDVIIALDETPIGTFVELEGTENSIHMAADRLGRTPSDYVTKSYHTLFIQHCESSHLEDTHMLFGNQQ</sequence>
<protein>
    <recommendedName>
        <fullName evidence="1">CYTH domain-containing protein</fullName>
    </recommendedName>
</protein>
<dbReference type="AlphaFoldDB" id="A0A381N567"/>
<reference evidence="2" key="1">
    <citation type="submission" date="2018-05" db="EMBL/GenBank/DDBJ databases">
        <authorList>
            <person name="Lanie J.A."/>
            <person name="Ng W.-L."/>
            <person name="Kazmierczak K.M."/>
            <person name="Andrzejewski T.M."/>
            <person name="Davidsen T.M."/>
            <person name="Wayne K.J."/>
            <person name="Tettelin H."/>
            <person name="Glass J.I."/>
            <person name="Rusch D."/>
            <person name="Podicherti R."/>
            <person name="Tsui H.-C.T."/>
            <person name="Winkler M.E."/>
        </authorList>
    </citation>
    <scope>NUCLEOTIDE SEQUENCE</scope>
</reference>
<dbReference type="InterPro" id="IPR033469">
    <property type="entry name" value="CYTH-like_dom_sf"/>
</dbReference>
<evidence type="ECO:0000259" key="1">
    <source>
        <dbReference type="PROSITE" id="PS51707"/>
    </source>
</evidence>
<dbReference type="Gene3D" id="2.40.320.10">
    <property type="entry name" value="Hypothetical Protein Pfu-838710-001"/>
    <property type="match status" value="1"/>
</dbReference>
<dbReference type="SMART" id="SM01118">
    <property type="entry name" value="CYTH"/>
    <property type="match status" value="1"/>
</dbReference>
<dbReference type="PANTHER" id="PTHR21028">
    <property type="entry name" value="SI:CH211-156B7.4"/>
    <property type="match status" value="1"/>
</dbReference>
<dbReference type="SUPFAM" id="SSF55154">
    <property type="entry name" value="CYTH-like phosphatases"/>
    <property type="match status" value="1"/>
</dbReference>
<dbReference type="InterPro" id="IPR023577">
    <property type="entry name" value="CYTH_domain"/>
</dbReference>
<accession>A0A381N567</accession>
<dbReference type="CDD" id="cd07890">
    <property type="entry name" value="CYTH-like_AC_IV-like"/>
    <property type="match status" value="1"/>
</dbReference>
<feature type="non-terminal residue" evidence="2">
    <location>
        <position position="1"/>
    </location>
</feature>
<name>A0A381N567_9ZZZZ</name>
<feature type="domain" description="CYTH" evidence="1">
    <location>
        <begin position="4"/>
        <end position="168"/>
    </location>
</feature>
<dbReference type="EMBL" id="UINC01000134">
    <property type="protein sequence ID" value="SUZ49770.1"/>
    <property type="molecule type" value="Genomic_DNA"/>
</dbReference>
<dbReference type="Pfam" id="PF01928">
    <property type="entry name" value="CYTH"/>
    <property type="match status" value="1"/>
</dbReference>
<gene>
    <name evidence="2" type="ORF">METZ01_LOCUS2624</name>
</gene>
<dbReference type="PROSITE" id="PS51707">
    <property type="entry name" value="CYTH"/>
    <property type="match status" value="1"/>
</dbReference>
<dbReference type="PANTHER" id="PTHR21028:SF2">
    <property type="entry name" value="CYTH DOMAIN-CONTAINING PROTEIN"/>
    <property type="match status" value="1"/>
</dbReference>
<organism evidence="2">
    <name type="scientific">marine metagenome</name>
    <dbReference type="NCBI Taxonomy" id="408172"/>
    <lineage>
        <taxon>unclassified sequences</taxon>
        <taxon>metagenomes</taxon>
        <taxon>ecological metagenomes</taxon>
    </lineage>
</organism>
<dbReference type="InterPro" id="IPR008173">
    <property type="entry name" value="Adenylyl_cyclase_CyaB"/>
</dbReference>
<evidence type="ECO:0000313" key="2">
    <source>
        <dbReference type="EMBL" id="SUZ49770.1"/>
    </source>
</evidence>
<proteinExistence type="predicted"/>